<protein>
    <submittedName>
        <fullName evidence="1">2'-5' RNA ligase family protein</fullName>
    </submittedName>
</protein>
<evidence type="ECO:0000313" key="2">
    <source>
        <dbReference type="Proteomes" id="UP001652445"/>
    </source>
</evidence>
<dbReference type="SUPFAM" id="SSF55144">
    <property type="entry name" value="LigT-like"/>
    <property type="match status" value="1"/>
</dbReference>
<dbReference type="GO" id="GO:0016874">
    <property type="term" value="F:ligase activity"/>
    <property type="evidence" value="ECO:0007669"/>
    <property type="project" value="UniProtKB-KW"/>
</dbReference>
<name>A0ABT2UFK3_9BACL</name>
<organism evidence="1 2">
    <name type="scientific">Paenibacillus baimaensis</name>
    <dbReference type="NCBI Taxonomy" id="2982185"/>
    <lineage>
        <taxon>Bacteria</taxon>
        <taxon>Bacillati</taxon>
        <taxon>Bacillota</taxon>
        <taxon>Bacilli</taxon>
        <taxon>Bacillales</taxon>
        <taxon>Paenibacillaceae</taxon>
        <taxon>Paenibacillus</taxon>
    </lineage>
</organism>
<keyword evidence="1" id="KW-0436">Ligase</keyword>
<dbReference type="Proteomes" id="UP001652445">
    <property type="component" value="Unassembled WGS sequence"/>
</dbReference>
<dbReference type="RefSeq" id="WP_262684687.1">
    <property type="nucleotide sequence ID" value="NZ_JAOQIO010000049.1"/>
</dbReference>
<dbReference type="EMBL" id="JAOQIO010000049">
    <property type="protein sequence ID" value="MCU6793387.1"/>
    <property type="molecule type" value="Genomic_DNA"/>
</dbReference>
<dbReference type="Pfam" id="PF13563">
    <property type="entry name" value="2_5_RNA_ligase2"/>
    <property type="match status" value="1"/>
</dbReference>
<accession>A0ABT2UFK3</accession>
<proteinExistence type="predicted"/>
<reference evidence="1 2" key="1">
    <citation type="submission" date="2022-09" db="EMBL/GenBank/DDBJ databases">
        <authorList>
            <person name="Han X.L."/>
            <person name="Wang Q."/>
            <person name="Lu T."/>
        </authorList>
    </citation>
    <scope>NUCLEOTIDE SEQUENCE [LARGE SCALE GENOMIC DNA]</scope>
    <source>
        <strain evidence="1 2">WQ 127069</strain>
    </source>
</reference>
<evidence type="ECO:0000313" key="1">
    <source>
        <dbReference type="EMBL" id="MCU6793387.1"/>
    </source>
</evidence>
<sequence>MENFKHDTYVVLDLPVGISEKIMNLRSQFKDEFRMSLPAEITIAGSSGNGVIQYDQDPTQVFLTLNEIASMTKPIKATFGDVMRFPKTDIFFFSLQDEVPLHNFHNQINESNIRFSTNQFPYKPHCTLCSRSSMTEGEITELLSLKLPQEFELDTMSVYSLEHSNENVIVHLLHRVKLTGGNQ</sequence>
<dbReference type="Gene3D" id="3.90.1140.10">
    <property type="entry name" value="Cyclic phosphodiesterase"/>
    <property type="match status" value="1"/>
</dbReference>
<dbReference type="InterPro" id="IPR009097">
    <property type="entry name" value="Cyclic_Pdiesterase"/>
</dbReference>
<keyword evidence="2" id="KW-1185">Reference proteome</keyword>
<comment type="caution">
    <text evidence="1">The sequence shown here is derived from an EMBL/GenBank/DDBJ whole genome shotgun (WGS) entry which is preliminary data.</text>
</comment>
<gene>
    <name evidence="1" type="ORF">OB236_14870</name>
</gene>